<dbReference type="NCBIfam" id="TIGR03429">
    <property type="entry name" value="arom_pren_DMATS"/>
    <property type="match status" value="1"/>
</dbReference>
<dbReference type="EMBL" id="JAQQPM010000001">
    <property type="protein sequence ID" value="KAK2066692.1"/>
    <property type="molecule type" value="Genomic_DNA"/>
</dbReference>
<organism evidence="2 3">
    <name type="scientific">Phyllachora maydis</name>
    <dbReference type="NCBI Taxonomy" id="1825666"/>
    <lineage>
        <taxon>Eukaryota</taxon>
        <taxon>Fungi</taxon>
        <taxon>Dikarya</taxon>
        <taxon>Ascomycota</taxon>
        <taxon>Pezizomycotina</taxon>
        <taxon>Sordariomycetes</taxon>
        <taxon>Sordariomycetidae</taxon>
        <taxon>Phyllachorales</taxon>
        <taxon>Phyllachoraceae</taxon>
        <taxon>Phyllachora</taxon>
    </lineage>
</organism>
<gene>
    <name evidence="2" type="ORF">P8C59_000483</name>
</gene>
<dbReference type="AlphaFoldDB" id="A0AAD9M7N5"/>
<evidence type="ECO:0000313" key="3">
    <source>
        <dbReference type="Proteomes" id="UP001217918"/>
    </source>
</evidence>
<dbReference type="Proteomes" id="UP001217918">
    <property type="component" value="Unassembled WGS sequence"/>
</dbReference>
<dbReference type="PANTHER" id="PTHR40627">
    <property type="entry name" value="INDOLE PRENYLTRANSFERASE TDIB-RELATED"/>
    <property type="match status" value="1"/>
</dbReference>
<evidence type="ECO:0000313" key="2">
    <source>
        <dbReference type="EMBL" id="KAK2066692.1"/>
    </source>
</evidence>
<protein>
    <submittedName>
        <fullName evidence="2">Uncharacterized protein</fullName>
    </submittedName>
</protein>
<dbReference type="PANTHER" id="PTHR40627:SF5">
    <property type="entry name" value="INDOLE PRENYLTRANSFERASE TDIB"/>
    <property type="match status" value="1"/>
</dbReference>
<accession>A0AAD9M7N5</accession>
<dbReference type="SFLD" id="SFLDS00036">
    <property type="entry name" value="Aromatic_Prenyltransferase"/>
    <property type="match status" value="1"/>
</dbReference>
<dbReference type="InterPro" id="IPR033964">
    <property type="entry name" value="ABBA"/>
</dbReference>
<name>A0AAD9M7N5_9PEZI</name>
<evidence type="ECO:0000256" key="1">
    <source>
        <dbReference type="ARBA" id="ARBA00022679"/>
    </source>
</evidence>
<dbReference type="Pfam" id="PF11991">
    <property type="entry name" value="Trp_DMAT"/>
    <property type="match status" value="1"/>
</dbReference>
<reference evidence="2" key="1">
    <citation type="journal article" date="2023" name="Mol. Plant Microbe Interact.">
        <title>Elucidating the Obligate Nature and Biological Capacity of an Invasive Fungal Corn Pathogen.</title>
        <authorList>
            <person name="MacCready J.S."/>
            <person name="Roggenkamp E.M."/>
            <person name="Gdanetz K."/>
            <person name="Chilvers M.I."/>
        </authorList>
    </citation>
    <scope>NUCLEOTIDE SEQUENCE</scope>
    <source>
        <strain evidence="2">PM02</strain>
    </source>
</reference>
<comment type="caution">
    <text evidence="2">The sequence shown here is derived from an EMBL/GenBank/DDBJ whole genome shotgun (WGS) entry which is preliminary data.</text>
</comment>
<dbReference type="GO" id="GO:0016765">
    <property type="term" value="F:transferase activity, transferring alkyl or aryl (other than methyl) groups"/>
    <property type="evidence" value="ECO:0007669"/>
    <property type="project" value="InterPro"/>
</dbReference>
<sequence length="413" mass="45740">MNGTAAAAAATAVAATAPSDGKLNLSSHGPTNGAQAMMPISAAQYATSRIPPPPTDPGGRFWWDHFAPFVWAHLVASGRYSEDDIFSQLEILRDGVITCLCLPTMAQHAMKPASSPFELSWNFTPQGNTVRYLFQPLDNGKLLQYLKVWEKHNARVDTRWFRQFEAEWVLRPGHKDYRVDGSLHGPDSHPDEMYSVQVLMSNDLVGAEAQLKAYFLPNVLAHATGRSTEKMTLDMLRSLDPFGPELEPQVQQLEDFLQACPYRYHVEMVGIDCSDPARARIKVYVRITDASRAALKYFVTRGNRLDDELTRAAVRDLDACWHHFIDVPEGMPDDHDPPPKRPNSILRGIVCAATLSVATADGEVRIRPYCPVSGYQANDRTAVRNFEGVLHKLGLGAAVETFARGVDAAARIV</sequence>
<proteinExistence type="predicted"/>
<keyword evidence="3" id="KW-1185">Reference proteome</keyword>
<dbReference type="GO" id="GO:0009820">
    <property type="term" value="P:alkaloid metabolic process"/>
    <property type="evidence" value="ECO:0007669"/>
    <property type="project" value="InterPro"/>
</dbReference>
<dbReference type="InterPro" id="IPR017795">
    <property type="entry name" value="ABBA_NscD-like"/>
</dbReference>
<keyword evidence="1" id="KW-0808">Transferase</keyword>